<evidence type="ECO:0000313" key="2">
    <source>
        <dbReference type="EMBL" id="MEM0516167.1"/>
    </source>
</evidence>
<evidence type="ECO:0008006" key="4">
    <source>
        <dbReference type="Google" id="ProtNLM"/>
    </source>
</evidence>
<feature type="transmembrane region" description="Helical" evidence="1">
    <location>
        <begin position="6"/>
        <end position="27"/>
    </location>
</feature>
<dbReference type="Proteomes" id="UP001447008">
    <property type="component" value="Unassembled WGS sequence"/>
</dbReference>
<sequence length="171" mass="19984">MDLDPRIQAGIIAFVAAMLATAINNYIGFRLARIKAEQDKKLSEYQNVRLQREQALKNLYLLSTRLSFSKVDMAEGKDDVKWFNDNYDSANELIAELMMSFSLYFREYKEDFKPLLGEAGYYWKCYKDHLSSEKRDYESPNSNFQRSLQASLTCKEIIDKLMVDLERTKNA</sequence>
<evidence type="ECO:0000313" key="3">
    <source>
        <dbReference type="Proteomes" id="UP001447008"/>
    </source>
</evidence>
<protein>
    <recommendedName>
        <fullName evidence="4">DUF4760 domain-containing protein</fullName>
    </recommendedName>
</protein>
<keyword evidence="3" id="KW-1185">Reference proteome</keyword>
<keyword evidence="1" id="KW-1133">Transmembrane helix</keyword>
<evidence type="ECO:0000256" key="1">
    <source>
        <dbReference type="SAM" id="Phobius"/>
    </source>
</evidence>
<organism evidence="2 3">
    <name type="scientific">Pseudoalteromonas qingdaonensis</name>
    <dbReference type="NCBI Taxonomy" id="3131913"/>
    <lineage>
        <taxon>Bacteria</taxon>
        <taxon>Pseudomonadati</taxon>
        <taxon>Pseudomonadota</taxon>
        <taxon>Gammaproteobacteria</taxon>
        <taxon>Alteromonadales</taxon>
        <taxon>Pseudoalteromonadaceae</taxon>
        <taxon>Pseudoalteromonas</taxon>
    </lineage>
</organism>
<comment type="caution">
    <text evidence="2">The sequence shown here is derived from an EMBL/GenBank/DDBJ whole genome shotgun (WGS) entry which is preliminary data.</text>
</comment>
<dbReference type="RefSeq" id="WP_342679433.1">
    <property type="nucleotide sequence ID" value="NZ_JBCGCU010000014.1"/>
</dbReference>
<name>A0ABU9MY33_9GAMM</name>
<dbReference type="EMBL" id="JBCGCU010000014">
    <property type="protein sequence ID" value="MEM0516167.1"/>
    <property type="molecule type" value="Genomic_DNA"/>
</dbReference>
<reference evidence="2 3" key="1">
    <citation type="submission" date="2024-03" db="EMBL/GenBank/DDBJ databases">
        <title>Pseudoalteromonas qingdaonensis sp. nov., isolated from the intestines of marine benthic organisms.</title>
        <authorList>
            <person name="Lin X."/>
            <person name="Fang S."/>
            <person name="Hu X."/>
        </authorList>
    </citation>
    <scope>NUCLEOTIDE SEQUENCE [LARGE SCALE GENOMIC DNA]</scope>
    <source>
        <strain evidence="2 3">YIC-827</strain>
    </source>
</reference>
<proteinExistence type="predicted"/>
<gene>
    <name evidence="2" type="ORF">WCN91_12200</name>
</gene>
<accession>A0ABU9MY33</accession>
<keyword evidence="1" id="KW-0812">Transmembrane</keyword>
<keyword evidence="1" id="KW-0472">Membrane</keyword>